<evidence type="ECO:0000313" key="3">
    <source>
        <dbReference type="Proteomes" id="UP000003175"/>
    </source>
</evidence>
<feature type="compositionally biased region" description="Basic and acidic residues" evidence="1">
    <location>
        <begin position="43"/>
        <end position="56"/>
    </location>
</feature>
<organism evidence="2 3">
    <name type="scientific">Selenomonas noxia F0398</name>
    <dbReference type="NCBI Taxonomy" id="702437"/>
    <lineage>
        <taxon>Bacteria</taxon>
        <taxon>Bacillati</taxon>
        <taxon>Bacillota</taxon>
        <taxon>Negativicutes</taxon>
        <taxon>Selenomonadales</taxon>
        <taxon>Selenomonadaceae</taxon>
        <taxon>Selenomonas</taxon>
    </lineage>
</organism>
<proteinExistence type="predicted"/>
<name>A0ABN0DPS5_9FIRM</name>
<evidence type="ECO:0000256" key="1">
    <source>
        <dbReference type="SAM" id="MobiDB-lite"/>
    </source>
</evidence>
<comment type="caution">
    <text evidence="2">The sequence shown here is derived from an EMBL/GenBank/DDBJ whole genome shotgun (WGS) entry which is preliminary data.</text>
</comment>
<dbReference type="RefSeq" id="WP_006696466.1">
    <property type="nucleotide sequence ID" value="NZ_JH376859.1"/>
</dbReference>
<accession>A0ABN0DPS5</accession>
<gene>
    <name evidence="2" type="ORF">HMPREF9432_01196</name>
</gene>
<keyword evidence="3" id="KW-1185">Reference proteome</keyword>
<evidence type="ECO:0008006" key="4">
    <source>
        <dbReference type="Google" id="ProtNLM"/>
    </source>
</evidence>
<dbReference type="EMBL" id="ADGH01000010">
    <property type="protein sequence ID" value="EHG24746.1"/>
    <property type="molecule type" value="Genomic_DNA"/>
</dbReference>
<feature type="compositionally biased region" description="Polar residues" evidence="1">
    <location>
        <begin position="68"/>
        <end position="77"/>
    </location>
</feature>
<protein>
    <recommendedName>
        <fullName evidence="4">Zinc-ribbon domain-containing protein</fullName>
    </recommendedName>
</protein>
<feature type="region of interest" description="Disordered" evidence="1">
    <location>
        <begin position="37"/>
        <end position="77"/>
    </location>
</feature>
<dbReference type="Proteomes" id="UP000003175">
    <property type="component" value="Unassembled WGS sequence"/>
</dbReference>
<reference evidence="2 3" key="1">
    <citation type="submission" date="2011-08" db="EMBL/GenBank/DDBJ databases">
        <title>The Genome Sequence of Selenomonas noxia F0398.</title>
        <authorList>
            <consortium name="The Broad Institute Genome Sequencing Platform"/>
            <person name="Earl A."/>
            <person name="Ward D."/>
            <person name="Feldgarden M."/>
            <person name="Gevers D."/>
            <person name="Izard J."/>
            <person name="Ganesan A."/>
            <person name="Blanton J.M."/>
            <person name="Baranova O.V."/>
            <person name="Tanner A.C."/>
            <person name="Dewhirst F.E."/>
            <person name="Young S.K."/>
            <person name="Zeng Q."/>
            <person name="Gargeya S."/>
            <person name="Fitzgerald M."/>
            <person name="Haas B."/>
            <person name="Abouelleil A."/>
            <person name="Alvarado L."/>
            <person name="Arachchi H.M."/>
            <person name="Berlin A."/>
            <person name="Brown A."/>
            <person name="Chapman S.B."/>
            <person name="Chen Z."/>
            <person name="Dunbar C."/>
            <person name="Freedman E."/>
            <person name="Gearin G."/>
            <person name="Gellesch M."/>
            <person name="Goldberg J."/>
            <person name="Griggs A."/>
            <person name="Gujja S."/>
            <person name="Heiman D."/>
            <person name="Howarth C."/>
            <person name="Larson L."/>
            <person name="Lui A."/>
            <person name="MacDonald P.J.P."/>
            <person name="Montmayeur A."/>
            <person name="Murphy C."/>
            <person name="Neiman D."/>
            <person name="Pearson M."/>
            <person name="Priest M."/>
            <person name="Roberts A."/>
            <person name="Saif S."/>
            <person name="Shea T."/>
            <person name="Shenoy N."/>
            <person name="Sisk P."/>
            <person name="Stolte C."/>
            <person name="Sykes S."/>
            <person name="Wortman J."/>
            <person name="Nusbaum C."/>
            <person name="Birren B."/>
        </authorList>
    </citation>
    <scope>NUCLEOTIDE SEQUENCE [LARGE SCALE GENOMIC DNA]</scope>
    <source>
        <strain evidence="2 3">F0398</strain>
    </source>
</reference>
<sequence>MFCPKCDKFVPSSATACPNCGIPIISGFSPNYGSGFALGGDDTESRNDAPPRRAAESDLYDDVPDSGNVITEDSAKSTGLSGRLKSLFGFGKS</sequence>
<evidence type="ECO:0000313" key="2">
    <source>
        <dbReference type="EMBL" id="EHG24746.1"/>
    </source>
</evidence>